<evidence type="ECO:0000313" key="1">
    <source>
        <dbReference type="EMBL" id="JAI00073.1"/>
    </source>
</evidence>
<proteinExistence type="predicted"/>
<sequence length="116" mass="13084">MLSGEFCHIQLQPGLIEVPYGFRSGEEVFLCQVPLVLVVLVINHVVLHDLVVGVKQQVAGHTRHCVLNVVQFVKSKLEIVVHCRHKLFHNEAPDDWGQLALTLDLTVQDFSVMVCY</sequence>
<reference evidence="1" key="1">
    <citation type="submission" date="2014-11" db="EMBL/GenBank/DDBJ databases">
        <authorList>
            <person name="Amaro Gonzalez C."/>
        </authorList>
    </citation>
    <scope>NUCLEOTIDE SEQUENCE</scope>
</reference>
<dbReference type="AlphaFoldDB" id="A0A0E9XBD7"/>
<organism evidence="1">
    <name type="scientific">Anguilla anguilla</name>
    <name type="common">European freshwater eel</name>
    <name type="synonym">Muraena anguilla</name>
    <dbReference type="NCBI Taxonomy" id="7936"/>
    <lineage>
        <taxon>Eukaryota</taxon>
        <taxon>Metazoa</taxon>
        <taxon>Chordata</taxon>
        <taxon>Craniata</taxon>
        <taxon>Vertebrata</taxon>
        <taxon>Euteleostomi</taxon>
        <taxon>Actinopterygii</taxon>
        <taxon>Neopterygii</taxon>
        <taxon>Teleostei</taxon>
        <taxon>Anguilliformes</taxon>
        <taxon>Anguillidae</taxon>
        <taxon>Anguilla</taxon>
    </lineage>
</organism>
<dbReference type="EMBL" id="GBXM01008505">
    <property type="protein sequence ID" value="JAI00073.1"/>
    <property type="molecule type" value="Transcribed_RNA"/>
</dbReference>
<reference evidence="1" key="2">
    <citation type="journal article" date="2015" name="Fish Shellfish Immunol.">
        <title>Early steps in the European eel (Anguilla anguilla)-Vibrio vulnificus interaction in the gills: Role of the RtxA13 toxin.</title>
        <authorList>
            <person name="Callol A."/>
            <person name="Pajuelo D."/>
            <person name="Ebbesson L."/>
            <person name="Teles M."/>
            <person name="MacKenzie S."/>
            <person name="Amaro C."/>
        </authorList>
    </citation>
    <scope>NUCLEOTIDE SEQUENCE</scope>
</reference>
<protein>
    <submittedName>
        <fullName evidence="1">Uncharacterized protein</fullName>
    </submittedName>
</protein>
<accession>A0A0E9XBD7</accession>
<name>A0A0E9XBD7_ANGAN</name>